<gene>
    <name evidence="2" type="ORF">CDL12_06001</name>
</gene>
<sequence length="83" mass="9276">MKTKREESKDGVDNGASAKRLKLTEESPSQLAFENPLLPLASYDDDDDDKDDDRRGGNGGKLGNNGRKTEQNGHNYYEQDDDE</sequence>
<evidence type="ECO:0000313" key="3">
    <source>
        <dbReference type="Proteomes" id="UP000231279"/>
    </source>
</evidence>
<keyword evidence="3" id="KW-1185">Reference proteome</keyword>
<protein>
    <submittedName>
        <fullName evidence="2">Uncharacterized protein</fullName>
    </submittedName>
</protein>
<organism evidence="2 3">
    <name type="scientific">Handroanthus impetiginosus</name>
    <dbReference type="NCBI Taxonomy" id="429701"/>
    <lineage>
        <taxon>Eukaryota</taxon>
        <taxon>Viridiplantae</taxon>
        <taxon>Streptophyta</taxon>
        <taxon>Embryophyta</taxon>
        <taxon>Tracheophyta</taxon>
        <taxon>Spermatophyta</taxon>
        <taxon>Magnoliopsida</taxon>
        <taxon>eudicotyledons</taxon>
        <taxon>Gunneridae</taxon>
        <taxon>Pentapetalae</taxon>
        <taxon>asterids</taxon>
        <taxon>lamiids</taxon>
        <taxon>Lamiales</taxon>
        <taxon>Bignoniaceae</taxon>
        <taxon>Crescentiina</taxon>
        <taxon>Tabebuia alliance</taxon>
        <taxon>Handroanthus</taxon>
    </lineage>
</organism>
<accession>A0A2G9HUW3</accession>
<evidence type="ECO:0000313" key="2">
    <source>
        <dbReference type="EMBL" id="PIN21307.1"/>
    </source>
</evidence>
<comment type="caution">
    <text evidence="2">The sequence shown here is derived from an EMBL/GenBank/DDBJ whole genome shotgun (WGS) entry which is preliminary data.</text>
</comment>
<dbReference type="EMBL" id="NKXS01000960">
    <property type="protein sequence ID" value="PIN21307.1"/>
    <property type="molecule type" value="Genomic_DNA"/>
</dbReference>
<feature type="compositionally biased region" description="Basic and acidic residues" evidence="1">
    <location>
        <begin position="1"/>
        <end position="12"/>
    </location>
</feature>
<feature type="region of interest" description="Disordered" evidence="1">
    <location>
        <begin position="1"/>
        <end position="83"/>
    </location>
</feature>
<name>A0A2G9HUW3_9LAMI</name>
<proteinExistence type="predicted"/>
<dbReference type="Proteomes" id="UP000231279">
    <property type="component" value="Unassembled WGS sequence"/>
</dbReference>
<dbReference type="AlphaFoldDB" id="A0A2G9HUW3"/>
<evidence type="ECO:0000256" key="1">
    <source>
        <dbReference type="SAM" id="MobiDB-lite"/>
    </source>
</evidence>
<reference evidence="3" key="1">
    <citation type="journal article" date="2018" name="Gigascience">
        <title>Genome assembly of the Pink Ipe (Handroanthus impetiginosus, Bignoniaceae), a highly valued, ecologically keystone Neotropical timber forest tree.</title>
        <authorList>
            <person name="Silva-Junior O.B."/>
            <person name="Grattapaglia D."/>
            <person name="Novaes E."/>
            <person name="Collevatti R.G."/>
        </authorList>
    </citation>
    <scope>NUCLEOTIDE SEQUENCE [LARGE SCALE GENOMIC DNA]</scope>
    <source>
        <strain evidence="3">cv. UFG-1</strain>
    </source>
</reference>